<protein>
    <recommendedName>
        <fullName evidence="4 6">dTDP-4-dehydrorhamnose reductase</fullName>
        <ecNumber evidence="3 6">1.1.1.133</ecNumber>
    </recommendedName>
</protein>
<dbReference type="EMBL" id="RBZU01000001">
    <property type="protein sequence ID" value="RKP59066.1"/>
    <property type="molecule type" value="Genomic_DNA"/>
</dbReference>
<dbReference type="NCBIfam" id="NF007440">
    <property type="entry name" value="PRK09987.1"/>
    <property type="match status" value="1"/>
</dbReference>
<dbReference type="PANTHER" id="PTHR10491">
    <property type="entry name" value="DTDP-4-DEHYDRORHAMNOSE REDUCTASE"/>
    <property type="match status" value="1"/>
</dbReference>
<evidence type="ECO:0000256" key="2">
    <source>
        <dbReference type="ARBA" id="ARBA00010944"/>
    </source>
</evidence>
<dbReference type="UniPathway" id="UPA00124"/>
<comment type="cofactor">
    <cofactor evidence="6">
        <name>Mg(2+)</name>
        <dbReference type="ChEBI" id="CHEBI:18420"/>
    </cofactor>
    <text evidence="6">Binds 1 Mg(2+) ion per monomer.</text>
</comment>
<gene>
    <name evidence="8" type="ORF">D7S86_03900</name>
</gene>
<organism evidence="8 9">
    <name type="scientific">Pararobbsia silviterrae</name>
    <dbReference type="NCBI Taxonomy" id="1792498"/>
    <lineage>
        <taxon>Bacteria</taxon>
        <taxon>Pseudomonadati</taxon>
        <taxon>Pseudomonadota</taxon>
        <taxon>Betaproteobacteria</taxon>
        <taxon>Burkholderiales</taxon>
        <taxon>Burkholderiaceae</taxon>
        <taxon>Pararobbsia</taxon>
    </lineage>
</organism>
<evidence type="ECO:0000256" key="4">
    <source>
        <dbReference type="ARBA" id="ARBA00017099"/>
    </source>
</evidence>
<dbReference type="GO" id="GO:0019305">
    <property type="term" value="P:dTDP-rhamnose biosynthetic process"/>
    <property type="evidence" value="ECO:0007669"/>
    <property type="project" value="UniProtKB-UniPathway"/>
</dbReference>
<feature type="domain" description="RmlD-like substrate binding" evidence="7">
    <location>
        <begin position="1"/>
        <end position="295"/>
    </location>
</feature>
<dbReference type="AlphaFoldDB" id="A0A494Y9N3"/>
<keyword evidence="6" id="KW-0521">NADP</keyword>
<evidence type="ECO:0000256" key="6">
    <source>
        <dbReference type="RuleBase" id="RU364082"/>
    </source>
</evidence>
<sequence length="297" mass="32814">MKILVTGRHGQVGSELRRALAPLGEVVAFDRHELDLAQPRTLAARVDAIRPDVIVNAAAHTGVDAAESEFELVHRVNAESVGVLAGLARQHDALFVHYSTDYVFDGNGSRPYVETDPVSPVNAYGRTKLEGEQATAASGADWLVFRTSWVYSPRGRNFLRTMLRLAGERDLLRVVNDQHGTPTSARMIADLTAHAIRHAQHERAQRTFASDVFHLTAAGATTWHGFASEIVALARRSGAFEIKAAEVAPVGTDAYPTPARRPRYSVLDNTRFERRFGLVRLAWRDALELVFDELTRV</sequence>
<dbReference type="InterPro" id="IPR036291">
    <property type="entry name" value="NAD(P)-bd_dom_sf"/>
</dbReference>
<dbReference type="CDD" id="cd05254">
    <property type="entry name" value="dTDP_HR_like_SDR_e"/>
    <property type="match status" value="1"/>
</dbReference>
<accession>A0A494Y9N3</accession>
<dbReference type="Pfam" id="PF04321">
    <property type="entry name" value="RmlD_sub_bind"/>
    <property type="match status" value="1"/>
</dbReference>
<evidence type="ECO:0000313" key="8">
    <source>
        <dbReference type="EMBL" id="RKP59066.1"/>
    </source>
</evidence>
<comment type="function">
    <text evidence="6">Catalyzes the reduction of dTDP-6-deoxy-L-lyxo-4-hexulose to yield dTDP-L-rhamnose.</text>
</comment>
<dbReference type="SUPFAM" id="SSF51735">
    <property type="entry name" value="NAD(P)-binding Rossmann-fold domains"/>
    <property type="match status" value="1"/>
</dbReference>
<evidence type="ECO:0000259" key="7">
    <source>
        <dbReference type="Pfam" id="PF04321"/>
    </source>
</evidence>
<keyword evidence="9" id="KW-1185">Reference proteome</keyword>
<dbReference type="GO" id="GO:0008831">
    <property type="term" value="F:dTDP-4-dehydrorhamnose reductase activity"/>
    <property type="evidence" value="ECO:0007669"/>
    <property type="project" value="UniProtKB-EC"/>
</dbReference>
<comment type="caution">
    <text evidence="8">The sequence shown here is derived from an EMBL/GenBank/DDBJ whole genome shotgun (WGS) entry which is preliminary data.</text>
</comment>
<dbReference type="GO" id="GO:0005829">
    <property type="term" value="C:cytosol"/>
    <property type="evidence" value="ECO:0007669"/>
    <property type="project" value="TreeGrafter"/>
</dbReference>
<evidence type="ECO:0000256" key="1">
    <source>
        <dbReference type="ARBA" id="ARBA00004781"/>
    </source>
</evidence>
<reference evidence="8 9" key="1">
    <citation type="submission" date="2018-10" db="EMBL/GenBank/DDBJ databases">
        <title>Robbsia sp. DHC34, isolated from soil.</title>
        <authorList>
            <person name="Gao Z.-H."/>
            <person name="Qiu L.-H."/>
        </authorList>
    </citation>
    <scope>NUCLEOTIDE SEQUENCE [LARGE SCALE GENOMIC DNA]</scope>
    <source>
        <strain evidence="8 9">DHC34</strain>
    </source>
</reference>
<dbReference type="NCBIfam" id="TIGR01214">
    <property type="entry name" value="rmlD"/>
    <property type="match status" value="1"/>
</dbReference>
<keyword evidence="6 8" id="KW-0560">Oxidoreductase</keyword>
<proteinExistence type="inferred from homology"/>
<dbReference type="RefSeq" id="WP_121083594.1">
    <property type="nucleotide sequence ID" value="NZ_RBZU01000001.1"/>
</dbReference>
<comment type="catalytic activity">
    <reaction evidence="5 6">
        <text>dTDP-beta-L-rhamnose + NADP(+) = dTDP-4-dehydro-beta-L-rhamnose + NADPH + H(+)</text>
        <dbReference type="Rhea" id="RHEA:21796"/>
        <dbReference type="ChEBI" id="CHEBI:15378"/>
        <dbReference type="ChEBI" id="CHEBI:57510"/>
        <dbReference type="ChEBI" id="CHEBI:57783"/>
        <dbReference type="ChEBI" id="CHEBI:58349"/>
        <dbReference type="ChEBI" id="CHEBI:62830"/>
        <dbReference type="EC" id="1.1.1.133"/>
    </reaction>
</comment>
<dbReference type="OrthoDB" id="9803892at2"/>
<dbReference type="Gene3D" id="3.40.50.720">
    <property type="entry name" value="NAD(P)-binding Rossmann-like Domain"/>
    <property type="match status" value="1"/>
</dbReference>
<evidence type="ECO:0000313" key="9">
    <source>
        <dbReference type="Proteomes" id="UP000270342"/>
    </source>
</evidence>
<comment type="similarity">
    <text evidence="2 6">Belongs to the dTDP-4-dehydrorhamnose reductase family.</text>
</comment>
<comment type="pathway">
    <text evidence="1 6">Carbohydrate biosynthesis; dTDP-L-rhamnose biosynthesis.</text>
</comment>
<dbReference type="InterPro" id="IPR029903">
    <property type="entry name" value="RmlD-like-bd"/>
</dbReference>
<evidence type="ECO:0000256" key="3">
    <source>
        <dbReference type="ARBA" id="ARBA00012929"/>
    </source>
</evidence>
<name>A0A494Y9N3_9BURK</name>
<evidence type="ECO:0000256" key="5">
    <source>
        <dbReference type="ARBA" id="ARBA00048200"/>
    </source>
</evidence>
<dbReference type="PANTHER" id="PTHR10491:SF4">
    <property type="entry name" value="METHIONINE ADENOSYLTRANSFERASE 2 SUBUNIT BETA"/>
    <property type="match status" value="1"/>
</dbReference>
<dbReference type="Gene3D" id="3.90.25.10">
    <property type="entry name" value="UDP-galactose 4-epimerase, domain 1"/>
    <property type="match status" value="1"/>
</dbReference>
<dbReference type="EC" id="1.1.1.133" evidence="3 6"/>
<dbReference type="Proteomes" id="UP000270342">
    <property type="component" value="Unassembled WGS sequence"/>
</dbReference>
<dbReference type="InterPro" id="IPR005913">
    <property type="entry name" value="dTDP_dehydrorham_reduct"/>
</dbReference>